<keyword evidence="3" id="KW-1185">Reference proteome</keyword>
<dbReference type="RefSeq" id="WP_167528033.1">
    <property type="nucleotide sequence ID" value="NZ_AP021874.1"/>
</dbReference>
<dbReference type="InterPro" id="IPR011871">
    <property type="entry name" value="Fib_succ_major"/>
</dbReference>
<reference evidence="2 3" key="1">
    <citation type="submission" date="2019-11" db="EMBL/GenBank/DDBJ databases">
        <title>Comparative genomics of hydrocarbon-degrading Desulfosarcina strains.</title>
        <authorList>
            <person name="Watanabe M."/>
            <person name="Kojima H."/>
            <person name="Fukui M."/>
        </authorList>
    </citation>
    <scope>NUCLEOTIDE SEQUENCE [LARGE SCALE GENOMIC DNA]</scope>
    <source>
        <strain evidence="2 3">PL12</strain>
    </source>
</reference>
<feature type="signal peptide" evidence="1">
    <location>
        <begin position="1"/>
        <end position="23"/>
    </location>
</feature>
<feature type="chain" id="PRO_5024343105" evidence="1">
    <location>
        <begin position="24"/>
        <end position="231"/>
    </location>
</feature>
<proteinExistence type="predicted"/>
<keyword evidence="1" id="KW-0732">Signal</keyword>
<gene>
    <name evidence="2" type="ORF">DSCA_62970</name>
</gene>
<accession>A0A5K7Z775</accession>
<protein>
    <submittedName>
        <fullName evidence="2">Uncharacterized protein</fullName>
    </submittedName>
</protein>
<organism evidence="2 3">
    <name type="scientific">Desulfosarcina alkanivorans</name>
    <dbReference type="NCBI Taxonomy" id="571177"/>
    <lineage>
        <taxon>Bacteria</taxon>
        <taxon>Pseudomonadati</taxon>
        <taxon>Thermodesulfobacteriota</taxon>
        <taxon>Desulfobacteria</taxon>
        <taxon>Desulfobacterales</taxon>
        <taxon>Desulfosarcinaceae</taxon>
        <taxon>Desulfosarcina</taxon>
    </lineage>
</organism>
<dbReference type="NCBIfam" id="TIGR02145">
    <property type="entry name" value="Fib_succ_major"/>
    <property type="match status" value="1"/>
</dbReference>
<sequence length="231" mass="25355">MKFKFFVVFVCLVCCLLPGMSLAQDKVVVIPLDSGNCDCNEIPTVTSAGGRVWMDRNLGAYRVAQSIDDYRAYGWMYQWGRLADGHELRSSPTTTTISIGDVPGHGDFITNSSSPFDWRDGQNDNLWQGVSGTNNPCPAGFRLPTETEWEAEIASWSSNNAAGAFASPLKLVAAGFRSNSDGAFSGVGINGYYWSSTVISRNACYMHTNLSDAYTYNSNRSRGYNVRCIKD</sequence>
<dbReference type="KEGG" id="dalk:DSCA_62970"/>
<dbReference type="Proteomes" id="UP000427906">
    <property type="component" value="Chromosome"/>
</dbReference>
<evidence type="ECO:0000313" key="2">
    <source>
        <dbReference type="EMBL" id="BBO72367.1"/>
    </source>
</evidence>
<dbReference type="EMBL" id="AP021874">
    <property type="protein sequence ID" value="BBO72367.1"/>
    <property type="molecule type" value="Genomic_DNA"/>
</dbReference>
<name>A0A5K7Z775_9BACT</name>
<evidence type="ECO:0000256" key="1">
    <source>
        <dbReference type="SAM" id="SignalP"/>
    </source>
</evidence>
<evidence type="ECO:0000313" key="3">
    <source>
        <dbReference type="Proteomes" id="UP000427906"/>
    </source>
</evidence>
<dbReference type="AlphaFoldDB" id="A0A5K7Z775"/>